<sequence>MADFFSFDAPTTDGPRHEQPDFLARSQEDLGMEIRPFDDPFHVDADEAPSQQHFFSFSGRQPTREPIAEPEERREATLPKATPKKKVLPKAKVRSILQLISPYTQTHRRFSSAE</sequence>
<organism evidence="2 3">
    <name type="scientific">Kipferlia bialata</name>
    <dbReference type="NCBI Taxonomy" id="797122"/>
    <lineage>
        <taxon>Eukaryota</taxon>
        <taxon>Metamonada</taxon>
        <taxon>Carpediemonas-like organisms</taxon>
        <taxon>Kipferlia</taxon>
    </lineage>
</organism>
<feature type="compositionally biased region" description="Basic and acidic residues" evidence="1">
    <location>
        <begin position="62"/>
        <end position="77"/>
    </location>
</feature>
<dbReference type="Proteomes" id="UP000265618">
    <property type="component" value="Unassembled WGS sequence"/>
</dbReference>
<feature type="region of interest" description="Disordered" evidence="1">
    <location>
        <begin position="54"/>
        <end position="87"/>
    </location>
</feature>
<accession>A0A391NRN9</accession>
<gene>
    <name evidence="2" type="ORF">KIPB_012744</name>
</gene>
<proteinExistence type="predicted"/>
<evidence type="ECO:0000313" key="2">
    <source>
        <dbReference type="EMBL" id="GCA63975.1"/>
    </source>
</evidence>
<feature type="region of interest" description="Disordered" evidence="1">
    <location>
        <begin position="1"/>
        <end position="20"/>
    </location>
</feature>
<keyword evidence="3" id="KW-1185">Reference proteome</keyword>
<evidence type="ECO:0000256" key="1">
    <source>
        <dbReference type="SAM" id="MobiDB-lite"/>
    </source>
</evidence>
<comment type="caution">
    <text evidence="2">The sequence shown here is derived from an EMBL/GenBank/DDBJ whole genome shotgun (WGS) entry which is preliminary data.</text>
</comment>
<evidence type="ECO:0000313" key="3">
    <source>
        <dbReference type="Proteomes" id="UP000265618"/>
    </source>
</evidence>
<dbReference type="AlphaFoldDB" id="A0A391NRN9"/>
<protein>
    <submittedName>
        <fullName evidence="2">Uncharacterized protein</fullName>
    </submittedName>
</protein>
<dbReference type="EMBL" id="BDIP01005748">
    <property type="protein sequence ID" value="GCA63975.1"/>
    <property type="molecule type" value="Genomic_DNA"/>
</dbReference>
<name>A0A391NRN9_9EUKA</name>
<reference evidence="2 3" key="1">
    <citation type="journal article" date="2018" name="PLoS ONE">
        <title>The draft genome of Kipferlia bialata reveals reductive genome evolution in fornicate parasites.</title>
        <authorList>
            <person name="Tanifuji G."/>
            <person name="Takabayashi S."/>
            <person name="Kume K."/>
            <person name="Takagi M."/>
            <person name="Nakayama T."/>
            <person name="Kamikawa R."/>
            <person name="Inagaki Y."/>
            <person name="Hashimoto T."/>
        </authorList>
    </citation>
    <scope>NUCLEOTIDE SEQUENCE [LARGE SCALE GENOMIC DNA]</scope>
    <source>
        <strain evidence="2">NY0173</strain>
    </source>
</reference>